<evidence type="ECO:0000313" key="2">
    <source>
        <dbReference type="Proteomes" id="UP000214365"/>
    </source>
</evidence>
<protein>
    <submittedName>
        <fullName evidence="1">Uncharacterized protein</fullName>
    </submittedName>
</protein>
<comment type="caution">
    <text evidence="1">The sequence shown here is derived from an EMBL/GenBank/DDBJ whole genome shotgun (WGS) entry which is preliminary data.</text>
</comment>
<evidence type="ECO:0000313" key="1">
    <source>
        <dbReference type="EMBL" id="OKL59272.1"/>
    </source>
</evidence>
<reference evidence="1 2" key="1">
    <citation type="submission" date="2015-06" db="EMBL/GenBank/DDBJ databases">
        <title>Talaromyces atroroseus IBT 11181 draft genome.</title>
        <authorList>
            <person name="Rasmussen K.B."/>
            <person name="Rasmussen S."/>
            <person name="Petersen B."/>
            <person name="Sicheritz-Ponten T."/>
            <person name="Mortensen U.H."/>
            <person name="Thrane U."/>
        </authorList>
    </citation>
    <scope>NUCLEOTIDE SEQUENCE [LARGE SCALE GENOMIC DNA]</scope>
    <source>
        <strain evidence="1 2">IBT 11181</strain>
    </source>
</reference>
<proteinExistence type="predicted"/>
<gene>
    <name evidence="1" type="ORF">UA08_05231</name>
</gene>
<accession>A0A225ADL8</accession>
<name>A0A225ADL8_TALAT</name>
<organism evidence="1 2">
    <name type="scientific">Talaromyces atroroseus</name>
    <dbReference type="NCBI Taxonomy" id="1441469"/>
    <lineage>
        <taxon>Eukaryota</taxon>
        <taxon>Fungi</taxon>
        <taxon>Dikarya</taxon>
        <taxon>Ascomycota</taxon>
        <taxon>Pezizomycotina</taxon>
        <taxon>Eurotiomycetes</taxon>
        <taxon>Eurotiomycetidae</taxon>
        <taxon>Eurotiales</taxon>
        <taxon>Trichocomaceae</taxon>
        <taxon>Talaromyces</taxon>
        <taxon>Talaromyces sect. Trachyspermi</taxon>
    </lineage>
</organism>
<dbReference type="AlphaFoldDB" id="A0A225ADL8"/>
<sequence>MSKTATTGTVIATTMVVSEDEDDVVDVNRVVVIAVLEEEEGEGKDHEDSDVGAHIVISVKVVVNAMVLDSPGSNFDTVPGKVICVDSHEVPFEQIERRLTLDNILLLSPQMSVKN</sequence>
<dbReference type="RefSeq" id="XP_020119393.1">
    <property type="nucleotide sequence ID" value="XM_020267530.1"/>
</dbReference>
<dbReference type="GeneID" id="31004987"/>
<keyword evidence="2" id="KW-1185">Reference proteome</keyword>
<dbReference type="Proteomes" id="UP000214365">
    <property type="component" value="Unassembled WGS sequence"/>
</dbReference>
<dbReference type="EMBL" id="LFMY01000007">
    <property type="protein sequence ID" value="OKL59272.1"/>
    <property type="molecule type" value="Genomic_DNA"/>
</dbReference>